<proteinExistence type="predicted"/>
<dbReference type="InterPro" id="IPR013786">
    <property type="entry name" value="AcylCoA_DH/ox_N"/>
</dbReference>
<evidence type="ECO:0000259" key="3">
    <source>
        <dbReference type="Pfam" id="PF08028"/>
    </source>
</evidence>
<gene>
    <name evidence="4" type="ORF">A9A59_0245</name>
</gene>
<feature type="domain" description="Acyl-CoA dehydrogenase C-terminal" evidence="3">
    <location>
        <begin position="256"/>
        <end position="385"/>
    </location>
</feature>
<dbReference type="Gene3D" id="1.10.540.10">
    <property type="entry name" value="Acyl-CoA dehydrogenase/oxidase, N-terminal domain"/>
    <property type="match status" value="1"/>
</dbReference>
<feature type="domain" description="Acyl-CoA dehydrogenase/oxidase N-terminal" evidence="2">
    <location>
        <begin position="42"/>
        <end position="108"/>
    </location>
</feature>
<dbReference type="PANTHER" id="PTHR43884">
    <property type="entry name" value="ACYL-COA DEHYDROGENASE"/>
    <property type="match status" value="1"/>
</dbReference>
<dbReference type="EMBL" id="PDJQ01000001">
    <property type="protein sequence ID" value="PFG73052.1"/>
    <property type="molecule type" value="Genomic_DNA"/>
</dbReference>
<dbReference type="SUPFAM" id="SSF56645">
    <property type="entry name" value="Acyl-CoA dehydrogenase NM domain-like"/>
    <property type="match status" value="1"/>
</dbReference>
<evidence type="ECO:0000313" key="4">
    <source>
        <dbReference type="EMBL" id="PFG73052.1"/>
    </source>
</evidence>
<dbReference type="InterPro" id="IPR046373">
    <property type="entry name" value="Acyl-CoA_Oxase/DH_mid-dom_sf"/>
</dbReference>
<dbReference type="Gene3D" id="1.20.140.10">
    <property type="entry name" value="Butyryl-CoA Dehydrogenase, subunit A, domain 3"/>
    <property type="match status" value="1"/>
</dbReference>
<keyword evidence="5" id="KW-1185">Reference proteome</keyword>
<dbReference type="Pfam" id="PF02771">
    <property type="entry name" value="Acyl-CoA_dh_N"/>
    <property type="match status" value="1"/>
</dbReference>
<comment type="caution">
    <text evidence="4">The sequence shown here is derived from an EMBL/GenBank/DDBJ whole genome shotgun (WGS) entry which is preliminary data.</text>
</comment>
<sequence>MRGGMVSGGTGSCPRRAYTWGMRWWEFESVIGSDVIALVRGAAAEAERRSALTPEVVQAIVERGWFKAWVPREFGGLELDLEAGLRLFEAAGWVDGSFGWSVMIGAGGGVFAGLMRETTAHAVFDPKEAVIAGSGNPRGTAERVPGGFRVSGRWQWASGAPWATTFTANCVVTEGGEPVPGANGGPLIRAMAFEPAQVRIHETWDAHGMRGTASHDMEVTEAFVPEERMFSVFEGEPWHPATVFRVPFVEFAEATTASVLPGVALRLFDLVAASTRERTEYGGPRLMAERDDVRSRMAEALVTVEAGRTLLFDAARQTWAEAERGRPAPSTLARLSLAANFAAAGALRAGSIVAPLGGMALNQRADEAGRAWRDLQTAGQHGAIRPTGLAMRGAELLAD</sequence>
<dbReference type="SUPFAM" id="SSF47203">
    <property type="entry name" value="Acyl-CoA dehydrogenase C-terminal domain-like"/>
    <property type="match status" value="1"/>
</dbReference>
<keyword evidence="1" id="KW-0560">Oxidoreductase</keyword>
<dbReference type="InterPro" id="IPR013107">
    <property type="entry name" value="Acyl-CoA_DH_C"/>
</dbReference>
<dbReference type="InterPro" id="IPR036250">
    <property type="entry name" value="AcylCo_DH-like_C"/>
</dbReference>
<evidence type="ECO:0000259" key="2">
    <source>
        <dbReference type="Pfam" id="PF02771"/>
    </source>
</evidence>
<evidence type="ECO:0000256" key="1">
    <source>
        <dbReference type="ARBA" id="ARBA00023002"/>
    </source>
</evidence>
<reference evidence="4 5" key="1">
    <citation type="submission" date="2017-09" db="EMBL/GenBank/DDBJ databases">
        <title>Sequencing the genomes of two abundant thermophiles in Great Basin hot springs: Thermocrinis jamiesonii and novel Chloroflexi Thermoflexus hugenholtzii.</title>
        <authorList>
            <person name="Hedlund B."/>
        </authorList>
    </citation>
    <scope>NUCLEOTIDE SEQUENCE [LARGE SCALE GENOMIC DNA]</scope>
    <source>
        <strain evidence="4 5">G233</strain>
    </source>
</reference>
<evidence type="ECO:0000313" key="5">
    <source>
        <dbReference type="Proteomes" id="UP000223071"/>
    </source>
</evidence>
<dbReference type="InterPro" id="IPR037069">
    <property type="entry name" value="AcylCoA_DH/ox_N_sf"/>
</dbReference>
<dbReference type="PIRSF" id="PIRSF016578">
    <property type="entry name" value="HsaA"/>
    <property type="match status" value="1"/>
</dbReference>
<dbReference type="GO" id="GO:0003995">
    <property type="term" value="F:acyl-CoA dehydrogenase activity"/>
    <property type="evidence" value="ECO:0007669"/>
    <property type="project" value="TreeGrafter"/>
</dbReference>
<dbReference type="GO" id="GO:0050660">
    <property type="term" value="F:flavin adenine dinucleotide binding"/>
    <property type="evidence" value="ECO:0007669"/>
    <property type="project" value="InterPro"/>
</dbReference>
<protein>
    <submittedName>
        <fullName evidence="4">Alkylation response protein AidB-like acyl-CoA dehydrogenase</fullName>
    </submittedName>
</protein>
<organism evidence="4 5">
    <name type="scientific">Tepidiforma thermophila (strain KCTC 52669 / CGMCC 1.13589 / G233)</name>
    <dbReference type="NCBI Taxonomy" id="2761530"/>
    <lineage>
        <taxon>Bacteria</taxon>
        <taxon>Bacillati</taxon>
        <taxon>Chloroflexota</taxon>
        <taxon>Tepidiformia</taxon>
        <taxon>Tepidiformales</taxon>
        <taxon>Tepidiformaceae</taxon>
        <taxon>Tepidiforma</taxon>
    </lineage>
</organism>
<dbReference type="Pfam" id="PF08028">
    <property type="entry name" value="Acyl-CoA_dh_2"/>
    <property type="match status" value="1"/>
</dbReference>
<name>A0A2A9HD27_TEPT2</name>
<dbReference type="Proteomes" id="UP000223071">
    <property type="component" value="Unassembled WGS sequence"/>
</dbReference>
<dbReference type="InterPro" id="IPR009100">
    <property type="entry name" value="AcylCoA_DH/oxidase_NM_dom_sf"/>
</dbReference>
<dbReference type="PANTHER" id="PTHR43884:SF12">
    <property type="entry name" value="ISOVALERYL-COA DEHYDROGENASE, MITOCHONDRIAL-RELATED"/>
    <property type="match status" value="1"/>
</dbReference>
<dbReference type="Gene3D" id="2.40.110.10">
    <property type="entry name" value="Butyryl-CoA Dehydrogenase, subunit A, domain 2"/>
    <property type="match status" value="1"/>
</dbReference>
<accession>A0A2A9HD27</accession>
<dbReference type="AlphaFoldDB" id="A0A2A9HD27"/>